<evidence type="ECO:0000313" key="2">
    <source>
        <dbReference type="Proteomes" id="UP000267606"/>
    </source>
</evidence>
<dbReference type="WBParaSite" id="OFLC_0000579001-mRNA-1">
    <property type="protein sequence ID" value="OFLC_0000579001-mRNA-1"/>
    <property type="gene ID" value="OFLC_0000579001"/>
</dbReference>
<name>A0A183HE79_9BILA</name>
<evidence type="ECO:0000313" key="1">
    <source>
        <dbReference type="EMBL" id="VDO44355.1"/>
    </source>
</evidence>
<reference evidence="1 2" key="2">
    <citation type="submission" date="2018-11" db="EMBL/GenBank/DDBJ databases">
        <authorList>
            <consortium name="Pathogen Informatics"/>
        </authorList>
    </citation>
    <scope>NUCLEOTIDE SEQUENCE [LARGE SCALE GENOMIC DNA]</scope>
</reference>
<proteinExistence type="predicted"/>
<dbReference type="Pfam" id="PF05535">
    <property type="entry name" value="Chromadorea_ALT"/>
    <property type="match status" value="1"/>
</dbReference>
<sequence length="332" mass="36531">MATVNETTSATEKMITELTKIFPSWMPFMSDLEKSENLETKIKNLEIFGMNASASTDTKKVSKNAVSENIHPSMNASEVLESTQPSMNESAIPENPTTSTSKFETEAIKDNQEVLEADVEGLSTNPVSGNTHPSMSTSEAFDFKEPNNTHPSMNAPEIPENIHPSVNASEVLENTIPTISAIDTSAFKNNGKTIEEITTTLPEETTLKQTESTLSSTLKQTESTLSSTLKQTESTSFSTVNVAAQLPNSTRGRAVSSAIYEKTDGVPIQCQSNVDCLDLYEPEAWCALKSKQFWLGESCYCNELMKLCIIQVWKSEQLYFTDCSVGRQRNCL</sequence>
<dbReference type="InterPro" id="IPR008451">
    <property type="entry name" value="Chromadorea_ALT"/>
</dbReference>
<evidence type="ECO:0000313" key="3">
    <source>
        <dbReference type="WBParaSite" id="OFLC_0000579001-mRNA-1"/>
    </source>
</evidence>
<dbReference type="Proteomes" id="UP000267606">
    <property type="component" value="Unassembled WGS sequence"/>
</dbReference>
<dbReference type="STRING" id="387005.A0A183HE79"/>
<dbReference type="EMBL" id="UZAJ01005169">
    <property type="protein sequence ID" value="VDO44355.1"/>
    <property type="molecule type" value="Genomic_DNA"/>
</dbReference>
<gene>
    <name evidence="1" type="ORF">OFLC_LOCUS5791</name>
</gene>
<reference evidence="3" key="1">
    <citation type="submission" date="2016-06" db="UniProtKB">
        <authorList>
            <consortium name="WormBaseParasite"/>
        </authorList>
    </citation>
    <scope>IDENTIFICATION</scope>
</reference>
<protein>
    <submittedName>
        <fullName evidence="3">ShKT domain-containing protein</fullName>
    </submittedName>
</protein>
<organism evidence="3">
    <name type="scientific">Onchocerca flexuosa</name>
    <dbReference type="NCBI Taxonomy" id="387005"/>
    <lineage>
        <taxon>Eukaryota</taxon>
        <taxon>Metazoa</taxon>
        <taxon>Ecdysozoa</taxon>
        <taxon>Nematoda</taxon>
        <taxon>Chromadorea</taxon>
        <taxon>Rhabditida</taxon>
        <taxon>Spirurina</taxon>
        <taxon>Spiruromorpha</taxon>
        <taxon>Filarioidea</taxon>
        <taxon>Onchocercidae</taxon>
        <taxon>Onchocerca</taxon>
    </lineage>
</organism>
<keyword evidence="2" id="KW-1185">Reference proteome</keyword>
<dbReference type="AlphaFoldDB" id="A0A183HE79"/>
<accession>A0A183HE79</accession>